<comment type="subcellular location">
    <subcellularLocation>
        <location evidence="1 7">Cell membrane</location>
        <topology evidence="1 7">Multi-pass membrane protein</topology>
    </subcellularLocation>
</comment>
<feature type="transmembrane region" description="Helical" evidence="7">
    <location>
        <begin position="136"/>
        <end position="159"/>
    </location>
</feature>
<dbReference type="SUPFAM" id="SSF161098">
    <property type="entry name" value="MetI-like"/>
    <property type="match status" value="1"/>
</dbReference>
<evidence type="ECO:0000256" key="7">
    <source>
        <dbReference type="RuleBase" id="RU363032"/>
    </source>
</evidence>
<evidence type="ECO:0000256" key="1">
    <source>
        <dbReference type="ARBA" id="ARBA00004651"/>
    </source>
</evidence>
<evidence type="ECO:0000313" key="10">
    <source>
        <dbReference type="Proteomes" id="UP000199071"/>
    </source>
</evidence>
<dbReference type="CDD" id="cd06261">
    <property type="entry name" value="TM_PBP2"/>
    <property type="match status" value="1"/>
</dbReference>
<dbReference type="RefSeq" id="WP_090876146.1">
    <property type="nucleotide sequence ID" value="NZ_FMXQ01000003.1"/>
</dbReference>
<dbReference type="GO" id="GO:0055085">
    <property type="term" value="P:transmembrane transport"/>
    <property type="evidence" value="ECO:0007669"/>
    <property type="project" value="InterPro"/>
</dbReference>
<keyword evidence="4 7" id="KW-0812">Transmembrane</keyword>
<evidence type="ECO:0000256" key="3">
    <source>
        <dbReference type="ARBA" id="ARBA00022475"/>
    </source>
</evidence>
<proteinExistence type="inferred from homology"/>
<keyword evidence="10" id="KW-1185">Reference proteome</keyword>
<keyword evidence="2 7" id="KW-0813">Transport</keyword>
<organism evidence="9 10">
    <name type="scientific">Bauldia litoralis</name>
    <dbReference type="NCBI Taxonomy" id="665467"/>
    <lineage>
        <taxon>Bacteria</taxon>
        <taxon>Pseudomonadati</taxon>
        <taxon>Pseudomonadota</taxon>
        <taxon>Alphaproteobacteria</taxon>
        <taxon>Hyphomicrobiales</taxon>
        <taxon>Kaistiaceae</taxon>
        <taxon>Bauldia</taxon>
    </lineage>
</organism>
<dbReference type="PANTHER" id="PTHR43744">
    <property type="entry name" value="ABC TRANSPORTER PERMEASE PROTEIN MG189-RELATED-RELATED"/>
    <property type="match status" value="1"/>
</dbReference>
<protein>
    <submittedName>
        <fullName evidence="9">Raffinose/stachyose/melibiose transport system permease protein</fullName>
    </submittedName>
</protein>
<dbReference type="PROSITE" id="PS50928">
    <property type="entry name" value="ABC_TM1"/>
    <property type="match status" value="1"/>
</dbReference>
<reference evidence="9 10" key="1">
    <citation type="submission" date="2016-10" db="EMBL/GenBank/DDBJ databases">
        <authorList>
            <person name="de Groot N.N."/>
        </authorList>
    </citation>
    <scope>NUCLEOTIDE SEQUENCE [LARGE SCALE GENOMIC DNA]</scope>
    <source>
        <strain evidence="9 10">ATCC 35022</strain>
    </source>
</reference>
<evidence type="ECO:0000256" key="4">
    <source>
        <dbReference type="ARBA" id="ARBA00022692"/>
    </source>
</evidence>
<dbReference type="Pfam" id="PF00528">
    <property type="entry name" value="BPD_transp_1"/>
    <property type="match status" value="1"/>
</dbReference>
<feature type="domain" description="ABC transmembrane type-1" evidence="8">
    <location>
        <begin position="68"/>
        <end position="259"/>
    </location>
</feature>
<evidence type="ECO:0000256" key="6">
    <source>
        <dbReference type="ARBA" id="ARBA00023136"/>
    </source>
</evidence>
<gene>
    <name evidence="9" type="ORF">SAMN02982931_01883</name>
</gene>
<feature type="transmembrane region" description="Helical" evidence="7">
    <location>
        <begin position="180"/>
        <end position="203"/>
    </location>
</feature>
<evidence type="ECO:0000259" key="8">
    <source>
        <dbReference type="PROSITE" id="PS50928"/>
    </source>
</evidence>
<sequence>MNDKAFDLLSRLLLVLILLVSIFPFYWMLANSVKSDMDIFADPLGLPAEAQFANYLVAWAQADLGSAFINSAIATGTAVTLIVVTGALAAYPLARMRFRGRTFFLILFTAGLIVAHEVVLIPLFNLFNTLGLLNSLWSVILTNSAFGLPLTIFLFWQFFRDVPLELEEAARIDGCGSLDFLWRILLPLSKPVIGSVIIFQGLFTWNEYLFALTFLRERGGKTLPVQLQVFFSDYSTNWALLFAALVMATLPVIVLYLSMQRSFVKGLTAGAVKG</sequence>
<evidence type="ECO:0000313" key="9">
    <source>
        <dbReference type="EMBL" id="SDB24392.1"/>
    </source>
</evidence>
<feature type="transmembrane region" description="Helical" evidence="7">
    <location>
        <begin position="12"/>
        <end position="29"/>
    </location>
</feature>
<comment type="similarity">
    <text evidence="7">Belongs to the binding-protein-dependent transport system permease family.</text>
</comment>
<evidence type="ECO:0000256" key="2">
    <source>
        <dbReference type="ARBA" id="ARBA00022448"/>
    </source>
</evidence>
<dbReference type="EMBL" id="FMXQ01000003">
    <property type="protein sequence ID" value="SDB24392.1"/>
    <property type="molecule type" value="Genomic_DNA"/>
</dbReference>
<keyword evidence="5 7" id="KW-1133">Transmembrane helix</keyword>
<dbReference type="GO" id="GO:0005886">
    <property type="term" value="C:plasma membrane"/>
    <property type="evidence" value="ECO:0007669"/>
    <property type="project" value="UniProtKB-SubCell"/>
</dbReference>
<dbReference type="InterPro" id="IPR035906">
    <property type="entry name" value="MetI-like_sf"/>
</dbReference>
<keyword evidence="3" id="KW-1003">Cell membrane</keyword>
<dbReference type="AlphaFoldDB" id="A0A1G6BUW6"/>
<dbReference type="STRING" id="665467.SAMN02982931_01883"/>
<feature type="transmembrane region" description="Helical" evidence="7">
    <location>
        <begin position="238"/>
        <end position="257"/>
    </location>
</feature>
<keyword evidence="6 7" id="KW-0472">Membrane</keyword>
<feature type="transmembrane region" description="Helical" evidence="7">
    <location>
        <begin position="103"/>
        <end position="124"/>
    </location>
</feature>
<dbReference type="Proteomes" id="UP000199071">
    <property type="component" value="Unassembled WGS sequence"/>
</dbReference>
<dbReference type="Gene3D" id="1.10.3720.10">
    <property type="entry name" value="MetI-like"/>
    <property type="match status" value="1"/>
</dbReference>
<evidence type="ECO:0000256" key="5">
    <source>
        <dbReference type="ARBA" id="ARBA00022989"/>
    </source>
</evidence>
<feature type="transmembrane region" description="Helical" evidence="7">
    <location>
        <begin position="67"/>
        <end position="91"/>
    </location>
</feature>
<dbReference type="InterPro" id="IPR000515">
    <property type="entry name" value="MetI-like"/>
</dbReference>
<accession>A0A1G6BUW6</accession>
<name>A0A1G6BUW6_9HYPH</name>
<dbReference type="OrthoDB" id="9815445at2"/>
<dbReference type="PANTHER" id="PTHR43744:SF12">
    <property type="entry name" value="ABC TRANSPORTER PERMEASE PROTEIN MG189-RELATED"/>
    <property type="match status" value="1"/>
</dbReference>